<accession>A0A1F7IY39</accession>
<comment type="caution">
    <text evidence="3">The sequence shown here is derived from an EMBL/GenBank/DDBJ whole genome shotgun (WGS) entry which is preliminary data.</text>
</comment>
<dbReference type="InterPro" id="IPR019196">
    <property type="entry name" value="ABC_transp_unknown"/>
</dbReference>
<dbReference type="Pfam" id="PF09822">
    <property type="entry name" value="ABC_transp_aux"/>
    <property type="match status" value="1"/>
</dbReference>
<proteinExistence type="predicted"/>
<evidence type="ECO:0000313" key="3">
    <source>
        <dbReference type="EMBL" id="OGK48273.1"/>
    </source>
</evidence>
<feature type="domain" description="ABC-type uncharacterised transport system" evidence="2">
    <location>
        <begin position="12"/>
        <end position="129"/>
    </location>
</feature>
<evidence type="ECO:0000256" key="1">
    <source>
        <dbReference type="SAM" id="Phobius"/>
    </source>
</evidence>
<dbReference type="EMBL" id="MGAL01000017">
    <property type="protein sequence ID" value="OGK48273.1"/>
    <property type="molecule type" value="Genomic_DNA"/>
</dbReference>
<organism evidence="3 4">
    <name type="scientific">Candidatus Roizmanbacteria bacterium RIFCSPLOWO2_01_FULL_38_12</name>
    <dbReference type="NCBI Taxonomy" id="1802061"/>
    <lineage>
        <taxon>Bacteria</taxon>
        <taxon>Candidatus Roizmaniibacteriota</taxon>
    </lineage>
</organism>
<feature type="transmembrane region" description="Helical" evidence="1">
    <location>
        <begin position="166"/>
        <end position="185"/>
    </location>
</feature>
<keyword evidence="1" id="KW-0472">Membrane</keyword>
<sequence>MNFGGAQLSIFLPYPGWLKTNVFNESSSYFSNISSVSYLWSSSLKLNEKDGYDVRELVRTTNSSWQQTSNFVLDPQSLPEPQQKDLKPFVITAESVKKDGGKIMVIASNKFVDDQYLSRDSGNLEFVLNVLNDYASDGALSGIRQRAVVIYPLPDLTEQEQEAYRYLNILLLPGLFGAYGIYRIYRRSRSV</sequence>
<keyword evidence="1" id="KW-0812">Transmembrane</keyword>
<name>A0A1F7IY39_9BACT</name>
<protein>
    <recommendedName>
        <fullName evidence="2">ABC-type uncharacterized transport system domain-containing protein</fullName>
    </recommendedName>
</protein>
<evidence type="ECO:0000313" key="4">
    <source>
        <dbReference type="Proteomes" id="UP000177141"/>
    </source>
</evidence>
<gene>
    <name evidence="3" type="ORF">A3A93_01355</name>
</gene>
<dbReference type="Proteomes" id="UP000177141">
    <property type="component" value="Unassembled WGS sequence"/>
</dbReference>
<evidence type="ECO:0000259" key="2">
    <source>
        <dbReference type="Pfam" id="PF09822"/>
    </source>
</evidence>
<reference evidence="3 4" key="1">
    <citation type="journal article" date="2016" name="Nat. Commun.">
        <title>Thousands of microbial genomes shed light on interconnected biogeochemical processes in an aquifer system.</title>
        <authorList>
            <person name="Anantharaman K."/>
            <person name="Brown C.T."/>
            <person name="Hug L.A."/>
            <person name="Sharon I."/>
            <person name="Castelle C.J."/>
            <person name="Probst A.J."/>
            <person name="Thomas B.C."/>
            <person name="Singh A."/>
            <person name="Wilkins M.J."/>
            <person name="Karaoz U."/>
            <person name="Brodie E.L."/>
            <person name="Williams K.H."/>
            <person name="Hubbard S.S."/>
            <person name="Banfield J.F."/>
        </authorList>
    </citation>
    <scope>NUCLEOTIDE SEQUENCE [LARGE SCALE GENOMIC DNA]</scope>
</reference>
<dbReference type="AlphaFoldDB" id="A0A1F7IY39"/>
<keyword evidence="1" id="KW-1133">Transmembrane helix</keyword>
<dbReference type="STRING" id="1802061.A3A93_01355"/>